<evidence type="ECO:0000313" key="3">
    <source>
        <dbReference type="Proteomes" id="UP001500804"/>
    </source>
</evidence>
<gene>
    <name evidence="2" type="ORF">GCM10023320_02980</name>
</gene>
<keyword evidence="3" id="KW-1185">Reference proteome</keyword>
<dbReference type="Proteomes" id="UP001500804">
    <property type="component" value="Unassembled WGS sequence"/>
</dbReference>
<feature type="compositionally biased region" description="Basic and acidic residues" evidence="1">
    <location>
        <begin position="1"/>
        <end position="17"/>
    </location>
</feature>
<feature type="compositionally biased region" description="Basic and acidic residues" evidence="1">
    <location>
        <begin position="93"/>
        <end position="104"/>
    </location>
</feature>
<feature type="region of interest" description="Disordered" evidence="1">
    <location>
        <begin position="91"/>
        <end position="115"/>
    </location>
</feature>
<feature type="compositionally biased region" description="Basic residues" evidence="1">
    <location>
        <begin position="105"/>
        <end position="115"/>
    </location>
</feature>
<organism evidence="2 3">
    <name type="scientific">Pseudonocardia adelaidensis</name>
    <dbReference type="NCBI Taxonomy" id="648754"/>
    <lineage>
        <taxon>Bacteria</taxon>
        <taxon>Bacillati</taxon>
        <taxon>Actinomycetota</taxon>
        <taxon>Actinomycetes</taxon>
        <taxon>Pseudonocardiales</taxon>
        <taxon>Pseudonocardiaceae</taxon>
        <taxon>Pseudonocardia</taxon>
    </lineage>
</organism>
<name>A0ABP9NA03_9PSEU</name>
<dbReference type="RefSeq" id="WP_345602677.1">
    <property type="nucleotide sequence ID" value="NZ_BAABJO010000001.1"/>
</dbReference>
<protein>
    <submittedName>
        <fullName evidence="2">Uncharacterized protein</fullName>
    </submittedName>
</protein>
<comment type="caution">
    <text evidence="2">The sequence shown here is derived from an EMBL/GenBank/DDBJ whole genome shotgun (WGS) entry which is preliminary data.</text>
</comment>
<reference evidence="3" key="1">
    <citation type="journal article" date="2019" name="Int. J. Syst. Evol. Microbiol.">
        <title>The Global Catalogue of Microorganisms (GCM) 10K type strain sequencing project: providing services to taxonomists for standard genome sequencing and annotation.</title>
        <authorList>
            <consortium name="The Broad Institute Genomics Platform"/>
            <consortium name="The Broad Institute Genome Sequencing Center for Infectious Disease"/>
            <person name="Wu L."/>
            <person name="Ma J."/>
        </authorList>
    </citation>
    <scope>NUCLEOTIDE SEQUENCE [LARGE SCALE GENOMIC DNA]</scope>
    <source>
        <strain evidence="3">JCM 18302</strain>
    </source>
</reference>
<proteinExistence type="predicted"/>
<evidence type="ECO:0000256" key="1">
    <source>
        <dbReference type="SAM" id="MobiDB-lite"/>
    </source>
</evidence>
<accession>A0ABP9NA03</accession>
<dbReference type="EMBL" id="BAABJO010000001">
    <property type="protein sequence ID" value="GAA5110805.1"/>
    <property type="molecule type" value="Genomic_DNA"/>
</dbReference>
<sequence length="115" mass="12951">MRDESSPGNHRDRHTDAPGEPIAGGPFKRPASEDAFSLESADLDGQGHLIAKAVAAALDDLEEERYTVETALRVVGFVIWVAARRYYQRGNRRGREVATEETRPQRLRWSPKHAR</sequence>
<feature type="region of interest" description="Disordered" evidence="1">
    <location>
        <begin position="1"/>
        <end position="31"/>
    </location>
</feature>
<evidence type="ECO:0000313" key="2">
    <source>
        <dbReference type="EMBL" id="GAA5110805.1"/>
    </source>
</evidence>